<gene>
    <name evidence="1" type="ORF">HMPREF1991_03213</name>
</gene>
<name>A0A069QLS0_HOYLO</name>
<accession>A0A069QLS0</accession>
<reference evidence="1 2" key="1">
    <citation type="submission" date="2013-08" db="EMBL/GenBank/DDBJ databases">
        <authorList>
            <person name="Weinstock G."/>
            <person name="Sodergren E."/>
            <person name="Wylie T."/>
            <person name="Fulton L."/>
            <person name="Fulton R."/>
            <person name="Fronick C."/>
            <person name="O'Laughlin M."/>
            <person name="Godfrey J."/>
            <person name="Miner T."/>
            <person name="Herter B."/>
            <person name="Appelbaum E."/>
            <person name="Cordes M."/>
            <person name="Lek S."/>
            <person name="Wollam A."/>
            <person name="Pepin K.H."/>
            <person name="Palsikar V.B."/>
            <person name="Mitreva M."/>
            <person name="Wilson R.K."/>
        </authorList>
    </citation>
    <scope>NUCLEOTIDE SEQUENCE [LARGE SCALE GENOMIC DNA]</scope>
    <source>
        <strain evidence="1 2">ATCC 15930</strain>
    </source>
</reference>
<dbReference type="Proteomes" id="UP000027442">
    <property type="component" value="Unassembled WGS sequence"/>
</dbReference>
<dbReference type="EMBL" id="JNGW01000140">
    <property type="protein sequence ID" value="KDR50771.1"/>
    <property type="molecule type" value="Genomic_DNA"/>
</dbReference>
<dbReference type="PROSITE" id="PS51257">
    <property type="entry name" value="PROKAR_LIPOPROTEIN"/>
    <property type="match status" value="1"/>
</dbReference>
<evidence type="ECO:0000313" key="1">
    <source>
        <dbReference type="EMBL" id="KDR50771.1"/>
    </source>
</evidence>
<sequence>MRNILATTLISILLYSCYKSREKKEVHVRLKEEVYNLVASYIDSHPQYNTYILTEAMEQTMSGIKTSGYFLGPGYQGLLTSEKSTTYLDINNCRIYIISNLSSLYELDNDAPIWKNTNPTDSVVLDGVVMYDLVYNFLHNGLFIYYSNSEMKIMERPDTFFTPYIKSNVVFENKK</sequence>
<dbReference type="AlphaFoldDB" id="A0A069QLS0"/>
<keyword evidence="2" id="KW-1185">Reference proteome</keyword>
<evidence type="ECO:0000313" key="2">
    <source>
        <dbReference type="Proteomes" id="UP000027442"/>
    </source>
</evidence>
<dbReference type="HOGENOM" id="CLU_1585019_0_0_10"/>
<dbReference type="PATRIC" id="fig|1122985.7.peg.3328"/>
<dbReference type="RefSeq" id="WP_018967577.1">
    <property type="nucleotide sequence ID" value="NZ_KB899215.1"/>
</dbReference>
<organism evidence="1 2">
    <name type="scientific">Hoylesella loescheii DSM 19665 = JCM 12249 = ATCC 15930</name>
    <dbReference type="NCBI Taxonomy" id="1122985"/>
    <lineage>
        <taxon>Bacteria</taxon>
        <taxon>Pseudomonadati</taxon>
        <taxon>Bacteroidota</taxon>
        <taxon>Bacteroidia</taxon>
        <taxon>Bacteroidales</taxon>
        <taxon>Prevotellaceae</taxon>
        <taxon>Hoylesella</taxon>
    </lineage>
</organism>
<proteinExistence type="predicted"/>
<comment type="caution">
    <text evidence="1">The sequence shown here is derived from an EMBL/GenBank/DDBJ whole genome shotgun (WGS) entry which is preliminary data.</text>
</comment>
<protein>
    <submittedName>
        <fullName evidence="1">Uncharacterized protein</fullName>
    </submittedName>
</protein>